<dbReference type="Proteomes" id="UP001304419">
    <property type="component" value="Chromosome 1"/>
</dbReference>
<feature type="region of interest" description="Disordered" evidence="1">
    <location>
        <begin position="197"/>
        <end position="226"/>
    </location>
</feature>
<evidence type="ECO:0000256" key="1">
    <source>
        <dbReference type="SAM" id="MobiDB-lite"/>
    </source>
</evidence>
<protein>
    <submittedName>
        <fullName evidence="2">Uncharacterized protein</fullName>
    </submittedName>
</protein>
<dbReference type="EMBL" id="CP137578">
    <property type="protein sequence ID" value="WOX27642.1"/>
    <property type="molecule type" value="Genomic_DNA"/>
</dbReference>
<evidence type="ECO:0000313" key="4">
    <source>
        <dbReference type="Proteomes" id="UP000646877"/>
    </source>
</evidence>
<evidence type="ECO:0000313" key="3">
    <source>
        <dbReference type="EMBL" id="WOX27642.1"/>
    </source>
</evidence>
<name>A0A8I2GYL5_9GAMM</name>
<dbReference type="AlphaFoldDB" id="A0A8I2GYL5"/>
<reference evidence="3 5" key="2">
    <citation type="submission" date="2023-10" db="EMBL/GenBank/DDBJ databases">
        <title>To unveil natural product biosynthetic capacity in Pseudoalteromonas.</title>
        <authorList>
            <person name="Wang J."/>
        </authorList>
    </citation>
    <scope>NUCLEOTIDE SEQUENCE [LARGE SCALE GENOMIC DNA]</scope>
    <source>
        <strain evidence="3 5">DSM 15914</strain>
    </source>
</reference>
<dbReference type="EMBL" id="WEIA01000001">
    <property type="protein sequence ID" value="NLR19773.1"/>
    <property type="molecule type" value="Genomic_DNA"/>
</dbReference>
<gene>
    <name evidence="2" type="ORF">F9Y85_00195</name>
    <name evidence="3" type="ORF">R5H13_13375</name>
</gene>
<dbReference type="Proteomes" id="UP000646877">
    <property type="component" value="Unassembled WGS sequence"/>
</dbReference>
<proteinExistence type="predicted"/>
<evidence type="ECO:0000313" key="5">
    <source>
        <dbReference type="Proteomes" id="UP001304419"/>
    </source>
</evidence>
<organism evidence="2 4">
    <name type="scientific">Pseudoalteromonas maricaloris</name>
    <dbReference type="NCBI Taxonomy" id="184924"/>
    <lineage>
        <taxon>Bacteria</taxon>
        <taxon>Pseudomonadati</taxon>
        <taxon>Pseudomonadota</taxon>
        <taxon>Gammaproteobacteria</taxon>
        <taxon>Alteromonadales</taxon>
        <taxon>Pseudoalteromonadaceae</taxon>
        <taxon>Pseudoalteromonas</taxon>
    </lineage>
</organism>
<reference evidence="2" key="1">
    <citation type="submission" date="2019-10" db="EMBL/GenBank/DDBJ databases">
        <authorList>
            <person name="Paulsen S."/>
        </authorList>
    </citation>
    <scope>NUCLEOTIDE SEQUENCE</scope>
    <source>
        <strain evidence="2">LMG 19692</strain>
    </source>
</reference>
<evidence type="ECO:0000313" key="2">
    <source>
        <dbReference type="EMBL" id="NLR19773.1"/>
    </source>
</evidence>
<sequence>MIGFLILVAAFVAFVGVLQYQKVKTTARRRSFIQDYDLTHLRPKLSHHYPELTNEQLTQVELGLKQFFQANLLLEDQSLAMPSRVVDALWHEFILHTQEYHSFCYEAFDRFLHHCPSEAMKGKNKAQLSLRKTWRACCSIERISPRRPAALPILFALDALLNIPNGYYYSATDFREPITKGDSSTTTYAGHIGCTSMDSGDSSTSSSSSSNSSCSSGSSCGSGCSS</sequence>
<dbReference type="RefSeq" id="WP_039496775.1">
    <property type="nucleotide sequence ID" value="NZ_CBCSDF010000003.1"/>
</dbReference>
<accession>A0A8I2GYL5</accession>
<keyword evidence="5" id="KW-1185">Reference proteome</keyword>